<feature type="transmembrane region" description="Helical" evidence="1">
    <location>
        <begin position="108"/>
        <end position="130"/>
    </location>
</feature>
<keyword evidence="1" id="KW-0812">Transmembrane</keyword>
<protein>
    <submittedName>
        <fullName evidence="2">Uncharacterized protein</fullName>
    </submittedName>
</protein>
<evidence type="ECO:0000256" key="1">
    <source>
        <dbReference type="SAM" id="Phobius"/>
    </source>
</evidence>
<organism evidence="2">
    <name type="scientific">hydrothermal vent metagenome</name>
    <dbReference type="NCBI Taxonomy" id="652676"/>
    <lineage>
        <taxon>unclassified sequences</taxon>
        <taxon>metagenomes</taxon>
        <taxon>ecological metagenomes</taxon>
    </lineage>
</organism>
<feature type="transmembrane region" description="Helical" evidence="1">
    <location>
        <begin position="12"/>
        <end position="28"/>
    </location>
</feature>
<keyword evidence="1" id="KW-0472">Membrane</keyword>
<dbReference type="AlphaFoldDB" id="A0A3B0QRV6"/>
<dbReference type="EMBL" id="UOEB01000040">
    <property type="protein sequence ID" value="VAV82819.1"/>
    <property type="molecule type" value="Genomic_DNA"/>
</dbReference>
<feature type="transmembrane region" description="Helical" evidence="1">
    <location>
        <begin position="81"/>
        <end position="101"/>
    </location>
</feature>
<accession>A0A3B0QRV6</accession>
<feature type="transmembrane region" description="Helical" evidence="1">
    <location>
        <begin position="142"/>
        <end position="163"/>
    </location>
</feature>
<reference evidence="2" key="1">
    <citation type="submission" date="2018-06" db="EMBL/GenBank/DDBJ databases">
        <authorList>
            <person name="Zhirakovskaya E."/>
        </authorList>
    </citation>
    <scope>NUCLEOTIDE SEQUENCE</scope>
</reference>
<sequence length="175" mass="20971">MEEFLRDNYSLLIRFVEIMAAVTGLLLVKKYRDSSVKYFIYFLVYIAILELIGGYPTYLANYDFLKDYKIAVKGTFLERNYWWYNIFWEIGSVLFYSFYFINILKTKFYIKLIKFTSITFFLSSIIYIAIHWSELFTTTIPFNSIFGAIVIMMCVILYFIEILQSNSILMFYKSI</sequence>
<gene>
    <name evidence="2" type="ORF">MNBD_BACTEROID02-889</name>
</gene>
<evidence type="ECO:0000313" key="2">
    <source>
        <dbReference type="EMBL" id="VAV82819.1"/>
    </source>
</evidence>
<feature type="transmembrane region" description="Helical" evidence="1">
    <location>
        <begin position="40"/>
        <end position="61"/>
    </location>
</feature>
<feature type="non-terminal residue" evidence="2">
    <location>
        <position position="175"/>
    </location>
</feature>
<keyword evidence="1" id="KW-1133">Transmembrane helix</keyword>
<name>A0A3B0QRV6_9ZZZZ</name>
<proteinExistence type="predicted"/>